<dbReference type="SUPFAM" id="SSF64268">
    <property type="entry name" value="PX domain"/>
    <property type="match status" value="1"/>
</dbReference>
<dbReference type="PANTHER" id="PTHR46856">
    <property type="entry name" value="PX DOMAIN-CONTAINING PROTEIN EREL1-RELATED"/>
    <property type="match status" value="1"/>
</dbReference>
<keyword evidence="8" id="KW-0472">Membrane</keyword>
<feature type="domain" description="PX" evidence="11">
    <location>
        <begin position="97"/>
        <end position="225"/>
    </location>
</feature>
<reference evidence="12" key="1">
    <citation type="submission" date="2022-07" db="EMBL/GenBank/DDBJ databases">
        <authorList>
            <person name="Macas J."/>
            <person name="Novak P."/>
            <person name="Neumann P."/>
        </authorList>
    </citation>
    <scope>NUCLEOTIDE SEQUENCE</scope>
</reference>
<dbReference type="SMART" id="SM00312">
    <property type="entry name" value="PX"/>
    <property type="match status" value="1"/>
</dbReference>
<dbReference type="Pfam" id="PF00787">
    <property type="entry name" value="PX"/>
    <property type="match status" value="1"/>
</dbReference>
<evidence type="ECO:0000256" key="4">
    <source>
        <dbReference type="ARBA" id="ARBA00022490"/>
    </source>
</evidence>
<proteinExistence type="predicted"/>
<name>A0AAV0CH64_9ASTE</name>
<protein>
    <recommendedName>
        <fullName evidence="11">PX domain-containing protein</fullName>
    </recommendedName>
</protein>
<dbReference type="GO" id="GO:0005829">
    <property type="term" value="C:cytosol"/>
    <property type="evidence" value="ECO:0007669"/>
    <property type="project" value="UniProtKB-SubCell"/>
</dbReference>
<keyword evidence="6" id="KW-0653">Protein transport</keyword>
<dbReference type="GO" id="GO:0015031">
    <property type="term" value="P:protein transport"/>
    <property type="evidence" value="ECO:0007669"/>
    <property type="project" value="UniProtKB-KW"/>
</dbReference>
<evidence type="ECO:0000256" key="10">
    <source>
        <dbReference type="SAM" id="MobiDB-lite"/>
    </source>
</evidence>
<comment type="function">
    <text evidence="9">Acts as an effector of RABF2A and RABF2B. Involved in vacuolar transport of storage proteins. Regulates membrane trafficking to protein storage vacuoles (PSVs). Binds specifically to phosphatidylinositol 3-monophosphate (PtdIns3P).</text>
</comment>
<dbReference type="EMBL" id="CAMAPF010000030">
    <property type="protein sequence ID" value="CAH9075723.1"/>
    <property type="molecule type" value="Genomic_DNA"/>
</dbReference>
<accession>A0AAV0CH64</accession>
<dbReference type="GO" id="GO:0035091">
    <property type="term" value="F:phosphatidylinositol binding"/>
    <property type="evidence" value="ECO:0007669"/>
    <property type="project" value="InterPro"/>
</dbReference>
<sequence length="505" mass="56849">MMNMYGGPFSLFDLGITDPATIDSLSPYYSYPFAAGDYAGLRAQSSNSAGNKDAGPSKRRHDGTSPLPLGMDWSPPPPIWDGQNSVWPHDYHTGWSYCVTIPSWTLSSESSNSKSIVLYKVIVGIQSPQGITSTRETLRRFNDFVTLSSDLRKEFPKKNLPPAPRKGLLRIRDNNLLEERRHLLEDWMTNVLSSDIDLSRSLSIAIFIELEAAVRSYFNDSNNSIPDKGGSSVAGAVQSLQCSSVLTTDEQSKTLSTMKQRLASTKNLETEEGCVQQSDKGNVQQIVSIEREKLTKILCDMDELRRKCLEMEASLKSEQLRNMQNHTLETESNELDSLRSSLSELTQELGELSKQKTELEANLHEERQSRKHTEATNNKLLQQCMAIRTRLEECSIDFHVDNENDLIRMDTPSPYDTLAAYDDQMGFLLSEAELLARDVENADNDNSGIKDDVDLRKMLTHLLTDNVRLMKQINKVIRCALCVAQKSEIDKEESSPEKNVLHSEE</sequence>
<dbReference type="InterPro" id="IPR036871">
    <property type="entry name" value="PX_dom_sf"/>
</dbReference>
<organism evidence="12 14">
    <name type="scientific">Cuscuta epithymum</name>
    <dbReference type="NCBI Taxonomy" id="186058"/>
    <lineage>
        <taxon>Eukaryota</taxon>
        <taxon>Viridiplantae</taxon>
        <taxon>Streptophyta</taxon>
        <taxon>Embryophyta</taxon>
        <taxon>Tracheophyta</taxon>
        <taxon>Spermatophyta</taxon>
        <taxon>Magnoliopsida</taxon>
        <taxon>eudicotyledons</taxon>
        <taxon>Gunneridae</taxon>
        <taxon>Pentapetalae</taxon>
        <taxon>asterids</taxon>
        <taxon>lamiids</taxon>
        <taxon>Solanales</taxon>
        <taxon>Convolvulaceae</taxon>
        <taxon>Cuscuteae</taxon>
        <taxon>Cuscuta</taxon>
        <taxon>Cuscuta subgen. Cuscuta</taxon>
    </lineage>
</organism>
<dbReference type="PANTHER" id="PTHR46856:SF3">
    <property type="entry name" value="PX DOMAIN-CONTAINING PROTEIN EREX"/>
    <property type="match status" value="1"/>
</dbReference>
<keyword evidence="3" id="KW-0813">Transport</keyword>
<keyword evidence="5" id="KW-0967">Endosome</keyword>
<feature type="region of interest" description="Disordered" evidence="10">
    <location>
        <begin position="352"/>
        <end position="375"/>
    </location>
</feature>
<gene>
    <name evidence="13" type="ORF">CEPIT_LOCUS37844</name>
    <name evidence="12" type="ORF">CEPIT_LOCUS5624</name>
</gene>
<evidence type="ECO:0000256" key="7">
    <source>
        <dbReference type="ARBA" id="ARBA00023054"/>
    </source>
</evidence>
<evidence type="ECO:0000259" key="11">
    <source>
        <dbReference type="PROSITE" id="PS50195"/>
    </source>
</evidence>
<keyword evidence="14" id="KW-1185">Reference proteome</keyword>
<comment type="caution">
    <text evidence="12">The sequence shown here is derived from an EMBL/GenBank/DDBJ whole genome shotgun (WGS) entry which is preliminary data.</text>
</comment>
<evidence type="ECO:0000256" key="6">
    <source>
        <dbReference type="ARBA" id="ARBA00022927"/>
    </source>
</evidence>
<feature type="compositionally biased region" description="Basic and acidic residues" evidence="10">
    <location>
        <begin position="352"/>
        <end position="374"/>
    </location>
</feature>
<keyword evidence="7" id="KW-0175">Coiled coil</keyword>
<dbReference type="InterPro" id="IPR044588">
    <property type="entry name" value="EREX-like"/>
</dbReference>
<dbReference type="InterPro" id="IPR001683">
    <property type="entry name" value="PX_dom"/>
</dbReference>
<dbReference type="Gene3D" id="3.30.1520.10">
    <property type="entry name" value="Phox-like domain"/>
    <property type="match status" value="1"/>
</dbReference>
<dbReference type="PROSITE" id="PS50195">
    <property type="entry name" value="PX"/>
    <property type="match status" value="1"/>
</dbReference>
<feature type="region of interest" description="Disordered" evidence="10">
    <location>
        <begin position="44"/>
        <end position="73"/>
    </location>
</feature>
<evidence type="ECO:0000256" key="3">
    <source>
        <dbReference type="ARBA" id="ARBA00022448"/>
    </source>
</evidence>
<evidence type="ECO:0000313" key="13">
    <source>
        <dbReference type="EMBL" id="CAH9139782.1"/>
    </source>
</evidence>
<dbReference type="EMBL" id="CAMAPF010001019">
    <property type="protein sequence ID" value="CAH9139782.1"/>
    <property type="molecule type" value="Genomic_DNA"/>
</dbReference>
<evidence type="ECO:0000313" key="12">
    <source>
        <dbReference type="EMBL" id="CAH9075723.1"/>
    </source>
</evidence>
<evidence type="ECO:0000256" key="8">
    <source>
        <dbReference type="ARBA" id="ARBA00023136"/>
    </source>
</evidence>
<dbReference type="FunFam" id="3.30.1520.10:FF:000060">
    <property type="entry name" value="Phox (PX) domain-containing protein"/>
    <property type="match status" value="1"/>
</dbReference>
<evidence type="ECO:0000256" key="1">
    <source>
        <dbReference type="ARBA" id="ARBA00004481"/>
    </source>
</evidence>
<dbReference type="Proteomes" id="UP001152523">
    <property type="component" value="Unassembled WGS sequence"/>
</dbReference>
<comment type="subcellular location">
    <subcellularLocation>
        <location evidence="2">Cytoplasm</location>
        <location evidence="2">Cytosol</location>
    </subcellularLocation>
    <subcellularLocation>
        <location evidence="1">Endosome membrane</location>
        <topology evidence="1">Peripheral membrane protein</topology>
    </subcellularLocation>
</comment>
<evidence type="ECO:0000313" key="14">
    <source>
        <dbReference type="Proteomes" id="UP001152523"/>
    </source>
</evidence>
<evidence type="ECO:0000256" key="2">
    <source>
        <dbReference type="ARBA" id="ARBA00004514"/>
    </source>
</evidence>
<evidence type="ECO:0000256" key="9">
    <source>
        <dbReference type="ARBA" id="ARBA00055681"/>
    </source>
</evidence>
<dbReference type="GO" id="GO:0010008">
    <property type="term" value="C:endosome membrane"/>
    <property type="evidence" value="ECO:0007669"/>
    <property type="project" value="UniProtKB-SubCell"/>
</dbReference>
<evidence type="ECO:0000256" key="5">
    <source>
        <dbReference type="ARBA" id="ARBA00022753"/>
    </source>
</evidence>
<keyword evidence="4" id="KW-0963">Cytoplasm</keyword>
<dbReference type="AlphaFoldDB" id="A0AAV0CH64"/>